<dbReference type="GeneID" id="65566719"/>
<dbReference type="RefSeq" id="WP_214420171.1">
    <property type="nucleotide sequence ID" value="NZ_CP075546.1"/>
</dbReference>
<gene>
    <name evidence="1" type="ORF">KHC33_02240</name>
</gene>
<dbReference type="KEGG" id="mrtj:KHC33_02240"/>
<name>A0A8E7AXU4_9EURY</name>
<dbReference type="EMBL" id="CP075546">
    <property type="protein sequence ID" value="QVV89375.1"/>
    <property type="molecule type" value="Genomic_DNA"/>
</dbReference>
<keyword evidence="2" id="KW-1185">Reference proteome</keyword>
<sequence length="181" mass="19336">MKRTLGFVLLCLIAILCNNAAAIDFTDWKQITVDESLVNSSSDTVFTVMSPPGFVNATNDSPIGPVTSFNNETNPESVITIIVIENPIGQQLNDTNSEAYLDNFMLGADITPDLGTEPQYLESGGIVDYGTHGDMVAGVYITSTDEKVIITSGFYPTKEDAATGVETLAMVAGTIEIQAEE</sequence>
<organism evidence="1 2">
    <name type="scientific">Methanospirillum purgamenti</name>
    <dbReference type="NCBI Taxonomy" id="2834276"/>
    <lineage>
        <taxon>Archaea</taxon>
        <taxon>Methanobacteriati</taxon>
        <taxon>Methanobacteriota</taxon>
        <taxon>Stenosarchaea group</taxon>
        <taxon>Methanomicrobia</taxon>
        <taxon>Methanomicrobiales</taxon>
        <taxon>Methanospirillaceae</taxon>
        <taxon>Methanospirillum</taxon>
    </lineage>
</organism>
<proteinExistence type="predicted"/>
<dbReference type="AlphaFoldDB" id="A0A8E7AXU4"/>
<reference evidence="1 2" key="1">
    <citation type="submission" date="2021-05" db="EMBL/GenBank/DDBJ databases">
        <title>A novel Methanospirillum isolate from a pyrite-forming mixed culture.</title>
        <authorList>
            <person name="Bunk B."/>
            <person name="Sproer C."/>
            <person name="Spring S."/>
            <person name="Pester M."/>
        </authorList>
    </citation>
    <scope>NUCLEOTIDE SEQUENCE [LARGE SCALE GENOMIC DNA]</scope>
    <source>
        <strain evidence="1 2">J.3.6.1-F.2.7.3</strain>
    </source>
</reference>
<dbReference type="Proteomes" id="UP000680656">
    <property type="component" value="Chromosome"/>
</dbReference>
<evidence type="ECO:0000313" key="1">
    <source>
        <dbReference type="EMBL" id="QVV89375.1"/>
    </source>
</evidence>
<protein>
    <submittedName>
        <fullName evidence="1">Uncharacterized protein</fullName>
    </submittedName>
</protein>
<accession>A0A8E7AXU4</accession>
<evidence type="ECO:0000313" key="2">
    <source>
        <dbReference type="Proteomes" id="UP000680656"/>
    </source>
</evidence>